<evidence type="ECO:0000313" key="9">
    <source>
        <dbReference type="Proteomes" id="UP000439123"/>
    </source>
</evidence>
<evidence type="ECO:0000313" key="7">
    <source>
        <dbReference type="EMBL" id="VXA84375.1"/>
    </source>
</evidence>
<dbReference type="PRINTS" id="PR00039">
    <property type="entry name" value="HTHLYSR"/>
</dbReference>
<protein>
    <submittedName>
        <fullName evidence="7">LysR family transcriptional regulator</fullName>
    </submittedName>
</protein>
<dbReference type="SUPFAM" id="SSF53850">
    <property type="entry name" value="Periplasmic binding protein-like II"/>
    <property type="match status" value="1"/>
</dbReference>
<evidence type="ECO:0000256" key="2">
    <source>
        <dbReference type="ARBA" id="ARBA00023015"/>
    </source>
</evidence>
<feature type="domain" description="HTH lysR-type" evidence="5">
    <location>
        <begin position="7"/>
        <end position="64"/>
    </location>
</feature>
<dbReference type="Pfam" id="PF00126">
    <property type="entry name" value="HTH_1"/>
    <property type="match status" value="1"/>
</dbReference>
<proteinExistence type="inferred from homology"/>
<dbReference type="Proteomes" id="UP000439123">
    <property type="component" value="Unassembled WGS sequence"/>
</dbReference>
<dbReference type="EMBL" id="CP014774">
    <property type="protein sequence ID" value="ANB51391.1"/>
    <property type="molecule type" value="Genomic_DNA"/>
</dbReference>
<gene>
    <name evidence="7" type="ORF">AERO8C_170059</name>
    <name evidence="6" type="ORF">WM43_01215</name>
</gene>
<keyword evidence="3" id="KW-0238">DNA-binding</keyword>
<accession>A0A160EQV3</accession>
<evidence type="ECO:0000256" key="4">
    <source>
        <dbReference type="ARBA" id="ARBA00023163"/>
    </source>
</evidence>
<name>A0A160EQV3_AERVE</name>
<dbReference type="InterPro" id="IPR036388">
    <property type="entry name" value="WH-like_DNA-bd_sf"/>
</dbReference>
<dbReference type="PROSITE" id="PS50931">
    <property type="entry name" value="HTH_LYSR"/>
    <property type="match status" value="1"/>
</dbReference>
<accession>A0A653KY75</accession>
<evidence type="ECO:0000256" key="1">
    <source>
        <dbReference type="ARBA" id="ARBA00009437"/>
    </source>
</evidence>
<dbReference type="PANTHER" id="PTHR30118">
    <property type="entry name" value="HTH-TYPE TRANSCRIPTIONAL REGULATOR LEUO-RELATED"/>
    <property type="match status" value="1"/>
</dbReference>
<dbReference type="Proteomes" id="UP000076809">
    <property type="component" value="Chromosome"/>
</dbReference>
<dbReference type="RefSeq" id="WP_064337883.1">
    <property type="nucleotide sequence ID" value="NZ_CAAKNN010000011.1"/>
</dbReference>
<dbReference type="GO" id="GO:0003677">
    <property type="term" value="F:DNA binding"/>
    <property type="evidence" value="ECO:0007669"/>
    <property type="project" value="UniProtKB-KW"/>
</dbReference>
<reference evidence="6 8" key="1">
    <citation type="journal article" date="2016" name="J. Clin. Microbiol.">
        <title>Detection and Whole-Genome Sequencing of Carbapenemase-Producing Aeromonas hydrophila Isolates from Routine Perirectal Surveillance Culture.</title>
        <authorList>
            <person name="Hughes H.Y."/>
            <person name="Conlan S.P."/>
            <person name="Lau A.F."/>
            <person name="Dekker J.P."/>
            <person name="Michelin A.V."/>
            <person name="Youn J.H."/>
            <person name="Henderson D.K."/>
            <person name="Frank K.M."/>
            <person name="Segre J.A."/>
            <person name="Palmore T.N."/>
        </authorList>
    </citation>
    <scope>NUCLEOTIDE SEQUENCE [LARGE SCALE GENOMIC DNA]</scope>
    <source>
        <strain evidence="6 8">AVNIH1</strain>
    </source>
</reference>
<dbReference type="Gene3D" id="3.40.190.10">
    <property type="entry name" value="Periplasmic binding protein-like II"/>
    <property type="match status" value="2"/>
</dbReference>
<dbReference type="PANTHER" id="PTHR30118:SF15">
    <property type="entry name" value="TRANSCRIPTIONAL REGULATORY PROTEIN"/>
    <property type="match status" value="1"/>
</dbReference>
<keyword evidence="2" id="KW-0805">Transcription regulation</keyword>
<reference evidence="7 9" key="2">
    <citation type="submission" date="2019-10" db="EMBL/GenBank/DDBJ databases">
        <authorList>
            <person name="Karimi E."/>
        </authorList>
    </citation>
    <scope>NUCLEOTIDE SEQUENCE [LARGE SCALE GENOMIC DNA]</scope>
    <source>
        <strain evidence="7">Aeromonas sp. 8C</strain>
    </source>
</reference>
<evidence type="ECO:0000256" key="3">
    <source>
        <dbReference type="ARBA" id="ARBA00023125"/>
    </source>
</evidence>
<dbReference type="SUPFAM" id="SSF46785">
    <property type="entry name" value="Winged helix' DNA-binding domain"/>
    <property type="match status" value="1"/>
</dbReference>
<keyword evidence="4" id="KW-0804">Transcription</keyword>
<evidence type="ECO:0000313" key="6">
    <source>
        <dbReference type="EMBL" id="ANB51391.1"/>
    </source>
</evidence>
<dbReference type="GO" id="GO:0003700">
    <property type="term" value="F:DNA-binding transcription factor activity"/>
    <property type="evidence" value="ECO:0007669"/>
    <property type="project" value="InterPro"/>
</dbReference>
<evidence type="ECO:0000313" key="8">
    <source>
        <dbReference type="Proteomes" id="UP000076809"/>
    </source>
</evidence>
<dbReference type="AlphaFoldDB" id="A0A160EQV3"/>
<evidence type="ECO:0000259" key="5">
    <source>
        <dbReference type="PROSITE" id="PS50931"/>
    </source>
</evidence>
<dbReference type="InterPro" id="IPR005119">
    <property type="entry name" value="LysR_subst-bd"/>
</dbReference>
<dbReference type="EMBL" id="CABWLC010000009">
    <property type="protein sequence ID" value="VXA84375.1"/>
    <property type="molecule type" value="Genomic_DNA"/>
</dbReference>
<dbReference type="Pfam" id="PF03466">
    <property type="entry name" value="LysR_substrate"/>
    <property type="match status" value="1"/>
</dbReference>
<comment type="similarity">
    <text evidence="1">Belongs to the LysR transcriptional regulatory family.</text>
</comment>
<dbReference type="Gene3D" id="1.10.10.10">
    <property type="entry name" value="Winged helix-like DNA-binding domain superfamily/Winged helix DNA-binding domain"/>
    <property type="match status" value="1"/>
</dbReference>
<dbReference type="InterPro" id="IPR050389">
    <property type="entry name" value="LysR-type_TF"/>
</dbReference>
<organism evidence="7 9">
    <name type="scientific">Aeromonas veronii</name>
    <dbReference type="NCBI Taxonomy" id="654"/>
    <lineage>
        <taxon>Bacteria</taxon>
        <taxon>Pseudomonadati</taxon>
        <taxon>Pseudomonadota</taxon>
        <taxon>Gammaproteobacteria</taxon>
        <taxon>Aeromonadales</taxon>
        <taxon>Aeromonadaceae</taxon>
        <taxon>Aeromonas</taxon>
    </lineage>
</organism>
<dbReference type="InterPro" id="IPR000847">
    <property type="entry name" value="LysR_HTH_N"/>
</dbReference>
<dbReference type="InterPro" id="IPR036390">
    <property type="entry name" value="WH_DNA-bd_sf"/>
</dbReference>
<sequence length="311" mass="34900">MLDIRSTELNLIPIFVAIYEERSLSRAATRMEISQPAVSKALKRLREIYGDPLFNRKVVGMEPTSFAIDIYPAMAAALKNFSSTLSTSRTFNPRTSQRVFSIACVRLVSAQLVPALLCKIRAHAPGISLEVHPLFTEDMESDLRMQRYDLIIDMTQSGRSMLKSEVLYGEQVKVVCASNHPRLGSNLTVEAYFTEEHVALAQWQVRGSMITAEHLPQMANRNIVVRVPTAMEMLPIIACSEIIGVLPTSIINTFAGMYDVRVLPFPFEESVFSLSAIWHPSRTTEAGHRWLRQQLFEVVSELGLTTSIDQP</sequence>